<gene>
    <name evidence="1" type="ORF">GCM10011452_15370</name>
</gene>
<evidence type="ECO:0000313" key="1">
    <source>
        <dbReference type="EMBL" id="GGW27729.1"/>
    </source>
</evidence>
<dbReference type="AlphaFoldDB" id="A0A918IRW9"/>
<dbReference type="RefSeq" id="WP_189633263.1">
    <property type="nucleotide sequence ID" value="NZ_BMYQ01000003.1"/>
</dbReference>
<evidence type="ECO:0008006" key="3">
    <source>
        <dbReference type="Google" id="ProtNLM"/>
    </source>
</evidence>
<evidence type="ECO:0000313" key="2">
    <source>
        <dbReference type="Proteomes" id="UP000628984"/>
    </source>
</evidence>
<dbReference type="EMBL" id="BMYQ01000003">
    <property type="protein sequence ID" value="GGW27729.1"/>
    <property type="molecule type" value="Genomic_DNA"/>
</dbReference>
<dbReference type="Proteomes" id="UP000628984">
    <property type="component" value="Unassembled WGS sequence"/>
</dbReference>
<keyword evidence="2" id="KW-1185">Reference proteome</keyword>
<dbReference type="InterPro" id="IPR014917">
    <property type="entry name" value="DUF1800"/>
</dbReference>
<protein>
    <recommendedName>
        <fullName evidence="3">DUF1800 domain-containing protein</fullName>
    </recommendedName>
</protein>
<organism evidence="1 2">
    <name type="scientific">Gemmobacter lanyuensis</name>
    <dbReference type="NCBI Taxonomy" id="1054497"/>
    <lineage>
        <taxon>Bacteria</taxon>
        <taxon>Pseudomonadati</taxon>
        <taxon>Pseudomonadota</taxon>
        <taxon>Alphaproteobacteria</taxon>
        <taxon>Rhodobacterales</taxon>
        <taxon>Paracoccaceae</taxon>
        <taxon>Gemmobacter</taxon>
    </lineage>
</organism>
<reference evidence="1" key="2">
    <citation type="submission" date="2020-09" db="EMBL/GenBank/DDBJ databases">
        <authorList>
            <person name="Sun Q."/>
            <person name="Kim S."/>
        </authorList>
    </citation>
    <scope>NUCLEOTIDE SEQUENCE</scope>
    <source>
        <strain evidence="1">KCTC 23714</strain>
    </source>
</reference>
<name>A0A918IRW9_9RHOB</name>
<sequence>MPDTAVIAAFRFGFGLPMVANTPQTTEEMLLSLGGPDRGRLIWPGPTPDEVLALYREAIAARRAAQGQPRKSPVRRAHNQILKAVLDQETGFLRRTLARAIDSPDPFRERLALFWHDHFTAIPRLRDQAATTASRGDHAIRPHLAGRFADMLRSAILHPAMLIGLDQVASTGPNSRTGRERGKGLNENLARELIELHTLGVGAHYSQKDVTQLAELLTGLDISGETGLSFDAARSEPGAETVLGTRYDGRGMKPILQVLDDLARRPETARHLAHKLAVHFLSDDPDPALVARMADAYLEQDTRLLPVYAELLRADAARSPRMSKARQPVEFMACALRALGLTGAEVMRMSRNPFLRMIREPMAVMGQPWEAPRGPDGWPEAPEAWISPQGLAARITWSMEVPGRLVNGGMPDARTVMDRALGPMAGPALQQAVGRAASPREGVGLVLAAPEFNRR</sequence>
<comment type="caution">
    <text evidence="1">The sequence shown here is derived from an EMBL/GenBank/DDBJ whole genome shotgun (WGS) entry which is preliminary data.</text>
</comment>
<reference evidence="1" key="1">
    <citation type="journal article" date="2014" name="Int. J. Syst. Evol. Microbiol.">
        <title>Complete genome sequence of Corynebacterium casei LMG S-19264T (=DSM 44701T), isolated from a smear-ripened cheese.</title>
        <authorList>
            <consortium name="US DOE Joint Genome Institute (JGI-PGF)"/>
            <person name="Walter F."/>
            <person name="Albersmeier A."/>
            <person name="Kalinowski J."/>
            <person name="Ruckert C."/>
        </authorList>
    </citation>
    <scope>NUCLEOTIDE SEQUENCE</scope>
    <source>
        <strain evidence="1">KCTC 23714</strain>
    </source>
</reference>
<accession>A0A918IRW9</accession>
<proteinExistence type="predicted"/>
<dbReference type="Pfam" id="PF08811">
    <property type="entry name" value="DUF1800"/>
    <property type="match status" value="1"/>
</dbReference>